<dbReference type="Proteomes" id="UP000325579">
    <property type="component" value="Unassembled WGS sequence"/>
</dbReference>
<evidence type="ECO:0000256" key="1">
    <source>
        <dbReference type="ARBA" id="ARBA00022857"/>
    </source>
</evidence>
<dbReference type="EMBL" id="ML736744">
    <property type="protein sequence ID" value="KAE8408325.1"/>
    <property type="molecule type" value="Genomic_DNA"/>
</dbReference>
<dbReference type="InterPro" id="IPR051609">
    <property type="entry name" value="NmrA/Isoflavone_reductase-like"/>
</dbReference>
<keyword evidence="1" id="KW-0521">NADP</keyword>
<dbReference type="RefSeq" id="XP_031945644.1">
    <property type="nucleotide sequence ID" value="XM_032086296.1"/>
</dbReference>
<accession>A0A5N7DPU3</accession>
<sequence length="307" mass="34104">MAIRPQSRRITLVGATGSLGTQVLSALLATGVHDVSVIIRPGTSTAFNERVAVYPVDLDDVDALTWCLEGQEVLIMTLSPDGYNQEISLIKAAAAARVPYIIPTEFGSDPMHQRLNSEIFLAEMQRPFRALIEELGVSAWIGVVTGLFFDFNIRNGFWGLDLAKRSVRLYDDGRVPINTTTLSWVGTSLARFFSMPDHFVQRYRNQWVFFSSFLVSQRDVWESAQRATGTTEVDWRVETVDAKASAEQAKKSIQQGDCVAVFSLLFALTFQDGFGSDFSDRVIDYGAMDLTPPPLDAVLKELVEECT</sequence>
<dbReference type="PANTHER" id="PTHR47706">
    <property type="entry name" value="NMRA-LIKE FAMILY PROTEIN"/>
    <property type="match status" value="1"/>
</dbReference>
<dbReference type="SUPFAM" id="SSF51735">
    <property type="entry name" value="NAD(P)-binding Rossmann-fold domains"/>
    <property type="match status" value="1"/>
</dbReference>
<dbReference type="Gene3D" id="3.40.50.720">
    <property type="entry name" value="NAD(P)-binding Rossmann-like Domain"/>
    <property type="match status" value="1"/>
</dbReference>
<evidence type="ECO:0000313" key="4">
    <source>
        <dbReference type="EMBL" id="KAE8408325.1"/>
    </source>
</evidence>
<protein>
    <recommendedName>
        <fullName evidence="3">NmrA-like domain-containing protein</fullName>
    </recommendedName>
</protein>
<reference evidence="4 5" key="1">
    <citation type="submission" date="2019-04" db="EMBL/GenBank/DDBJ databases">
        <authorList>
            <consortium name="DOE Joint Genome Institute"/>
            <person name="Mondo S."/>
            <person name="Kjaerbolling I."/>
            <person name="Vesth T."/>
            <person name="Frisvad J.C."/>
            <person name="Nybo J.L."/>
            <person name="Theobald S."/>
            <person name="Kildgaard S."/>
            <person name="Isbrandt T."/>
            <person name="Kuo A."/>
            <person name="Sato A."/>
            <person name="Lyhne E.K."/>
            <person name="Kogle M.E."/>
            <person name="Wiebenga A."/>
            <person name="Kun R.S."/>
            <person name="Lubbers R.J."/>
            <person name="Makela M.R."/>
            <person name="Barry K."/>
            <person name="Chovatia M."/>
            <person name="Clum A."/>
            <person name="Daum C."/>
            <person name="Haridas S."/>
            <person name="He G."/>
            <person name="LaButti K."/>
            <person name="Lipzen A."/>
            <person name="Riley R."/>
            <person name="Salamov A."/>
            <person name="Simmons B.A."/>
            <person name="Magnuson J.K."/>
            <person name="Henrissat B."/>
            <person name="Mortensen U.H."/>
            <person name="Larsen T.O."/>
            <person name="Devries R.P."/>
            <person name="Grigoriev I.V."/>
            <person name="Machida M."/>
            <person name="Baker S.E."/>
            <person name="Andersen M.R."/>
            <person name="Cantor M.N."/>
            <person name="Hua S.X."/>
        </authorList>
    </citation>
    <scope>NUCLEOTIDE SEQUENCE [LARGE SCALE GENOMIC DNA]</scope>
    <source>
        <strain evidence="4 5">CBS 119388</strain>
    </source>
</reference>
<dbReference type="GO" id="GO:0016491">
    <property type="term" value="F:oxidoreductase activity"/>
    <property type="evidence" value="ECO:0007669"/>
    <property type="project" value="UniProtKB-KW"/>
</dbReference>
<dbReference type="GeneID" id="43670987"/>
<evidence type="ECO:0000256" key="2">
    <source>
        <dbReference type="ARBA" id="ARBA00023002"/>
    </source>
</evidence>
<dbReference type="InterPro" id="IPR008030">
    <property type="entry name" value="NmrA-like"/>
</dbReference>
<gene>
    <name evidence="4" type="ORF">BDV37DRAFT_279268</name>
</gene>
<dbReference type="OrthoDB" id="9974981at2759"/>
<accession>A0A5N6HZU4</accession>
<name>A0A5N6HZU4_9EURO</name>
<proteinExistence type="predicted"/>
<dbReference type="AlphaFoldDB" id="A0A5N6HZU4"/>
<keyword evidence="2" id="KW-0560">Oxidoreductase</keyword>
<keyword evidence="5" id="KW-1185">Reference proteome</keyword>
<dbReference type="InterPro" id="IPR036291">
    <property type="entry name" value="NAD(P)-bd_dom_sf"/>
</dbReference>
<evidence type="ECO:0000313" key="5">
    <source>
        <dbReference type="Proteomes" id="UP000325579"/>
    </source>
</evidence>
<organism evidence="4 5">
    <name type="scientific">Aspergillus pseudonomiae</name>
    <dbReference type="NCBI Taxonomy" id="1506151"/>
    <lineage>
        <taxon>Eukaryota</taxon>
        <taxon>Fungi</taxon>
        <taxon>Dikarya</taxon>
        <taxon>Ascomycota</taxon>
        <taxon>Pezizomycotina</taxon>
        <taxon>Eurotiomycetes</taxon>
        <taxon>Eurotiomycetidae</taxon>
        <taxon>Eurotiales</taxon>
        <taxon>Aspergillaceae</taxon>
        <taxon>Aspergillus</taxon>
        <taxon>Aspergillus subgen. Circumdati</taxon>
    </lineage>
</organism>
<feature type="domain" description="NmrA-like" evidence="3">
    <location>
        <begin position="7"/>
        <end position="115"/>
    </location>
</feature>
<dbReference type="Pfam" id="PF05368">
    <property type="entry name" value="NmrA"/>
    <property type="match status" value="1"/>
</dbReference>
<evidence type="ECO:0000259" key="3">
    <source>
        <dbReference type="Pfam" id="PF05368"/>
    </source>
</evidence>
<dbReference type="Gene3D" id="3.90.25.10">
    <property type="entry name" value="UDP-galactose 4-epimerase, domain 1"/>
    <property type="match status" value="1"/>
</dbReference>
<dbReference type="PANTHER" id="PTHR47706:SF7">
    <property type="entry name" value="CIPA-LIKE, PUTATIVE (AFU_ORTHOLOGUE AFUA_1G01630)-RELATED"/>
    <property type="match status" value="1"/>
</dbReference>